<proteinExistence type="predicted"/>
<reference evidence="1" key="1">
    <citation type="submission" date="2018-05" db="EMBL/GenBank/DDBJ databases">
        <authorList>
            <person name="Lanie J.A."/>
            <person name="Ng W.-L."/>
            <person name="Kazmierczak K.M."/>
            <person name="Andrzejewski T.M."/>
            <person name="Davidsen T.M."/>
            <person name="Wayne K.J."/>
            <person name="Tettelin H."/>
            <person name="Glass J.I."/>
            <person name="Rusch D."/>
            <person name="Podicherti R."/>
            <person name="Tsui H.-C.T."/>
            <person name="Winkler M.E."/>
        </authorList>
    </citation>
    <scope>NUCLEOTIDE SEQUENCE</scope>
</reference>
<evidence type="ECO:0000313" key="1">
    <source>
        <dbReference type="EMBL" id="SUZ72496.1"/>
    </source>
</evidence>
<protein>
    <submittedName>
        <fullName evidence="1">Uncharacterized protein</fullName>
    </submittedName>
</protein>
<gene>
    <name evidence="1" type="ORF">METZ01_LOCUS25350</name>
</gene>
<dbReference type="AlphaFoldDB" id="A0A381PZL5"/>
<accession>A0A381PZL5</accession>
<dbReference type="EMBL" id="UINC01001150">
    <property type="protein sequence ID" value="SUZ72496.1"/>
    <property type="molecule type" value="Genomic_DNA"/>
</dbReference>
<name>A0A381PZL5_9ZZZZ</name>
<organism evidence="1">
    <name type="scientific">marine metagenome</name>
    <dbReference type="NCBI Taxonomy" id="408172"/>
    <lineage>
        <taxon>unclassified sequences</taxon>
        <taxon>metagenomes</taxon>
        <taxon>ecological metagenomes</taxon>
    </lineage>
</organism>
<sequence length="374" mass="41943">MNETAEISGQHKSSLQSPQAHLAELAASKQLVLLGDQVGVAQHVRFVAESLPELYSAGVSNLAWEFTNQRSQKHLDELVFSDSWDENRCIELFVDLLGIGFTYREYADVLKAAWSLNRSLETDADPFRVIGLGLPTYVEDPELLEGRSAAELDLRNWWMGGHYRDIVAFHMASILTSEVLRWEQRAVVLLSAESTTTRLIQWVDGVATVSVGNLLHRWMGEGVARVVFHGAVSDSGAIERVESLVARAPEQPEQFGISLGLSTLGNVGVNEVIGTIDGIETSLRLRDIADSYIWLGNIESWEPCQLIDGVITDDNFSDLEARYRALDPRSEPWTAAELEEIREEGRLELSTSWPKLPAIEEPSDKRRRFRKRRS</sequence>